<dbReference type="GO" id="GO:0031123">
    <property type="term" value="P:RNA 3'-end processing"/>
    <property type="evidence" value="ECO:0007669"/>
    <property type="project" value="InterPro"/>
</dbReference>
<feature type="binding site" evidence="12">
    <location>
        <begin position="224"/>
        <end position="225"/>
    </location>
    <ligand>
        <name>ATP</name>
        <dbReference type="ChEBI" id="CHEBI:30616"/>
    </ligand>
</feature>
<dbReference type="InterPro" id="IPR007012">
    <property type="entry name" value="PolA_pol_cen_dom"/>
</dbReference>
<dbReference type="FunFam" id="3.30.460.10:FF:000002">
    <property type="entry name" value="Poly(A) polymerase alpha, putative"/>
    <property type="match status" value="1"/>
</dbReference>
<keyword evidence="6 13" id="KW-0479">Metal-binding</keyword>
<dbReference type="InterPro" id="IPR014492">
    <property type="entry name" value="PolyA_polymerase"/>
</dbReference>
<evidence type="ECO:0000256" key="11">
    <source>
        <dbReference type="PIRNR" id="PIRNR018425"/>
    </source>
</evidence>
<dbReference type="PIRSF" id="PIRSF018425">
    <property type="entry name" value="PolyA_polymerase"/>
    <property type="match status" value="1"/>
</dbReference>
<evidence type="ECO:0000313" key="18">
    <source>
        <dbReference type="Proteomes" id="UP001515480"/>
    </source>
</evidence>
<keyword evidence="5 11" id="KW-0808">Transferase</keyword>
<feature type="compositionally biased region" description="Basic and acidic residues" evidence="14">
    <location>
        <begin position="566"/>
        <end position="575"/>
    </location>
</feature>
<feature type="domain" description="Poly(A) polymerase nucleotidyltransferase" evidence="16">
    <location>
        <begin position="16"/>
        <end position="206"/>
    </location>
</feature>
<dbReference type="SUPFAM" id="SSF81631">
    <property type="entry name" value="PAP/OAS1 substrate-binding domain"/>
    <property type="match status" value="1"/>
</dbReference>
<dbReference type="CDD" id="cd05402">
    <property type="entry name" value="NT_PAP_TUTase"/>
    <property type="match status" value="1"/>
</dbReference>
<feature type="binding site" evidence="12">
    <location>
        <begin position="105"/>
        <end position="107"/>
    </location>
    <ligand>
        <name>ATP</name>
        <dbReference type="ChEBI" id="CHEBI:30616"/>
    </ligand>
</feature>
<dbReference type="GO" id="GO:0005634">
    <property type="term" value="C:nucleus"/>
    <property type="evidence" value="ECO:0007669"/>
    <property type="project" value="UniProtKB-SubCell"/>
</dbReference>
<evidence type="ECO:0000256" key="9">
    <source>
        <dbReference type="ARBA" id="ARBA00022842"/>
    </source>
</evidence>
<dbReference type="Gene3D" id="3.30.460.10">
    <property type="entry name" value="Beta Polymerase, domain 2"/>
    <property type="match status" value="1"/>
</dbReference>
<evidence type="ECO:0000256" key="3">
    <source>
        <dbReference type="ARBA" id="ARBA00010912"/>
    </source>
</evidence>
<proteinExistence type="inferred from homology"/>
<name>A0AB34IQE3_PRYPA</name>
<dbReference type="PANTHER" id="PTHR10682:SF10">
    <property type="entry name" value="POLYNUCLEOTIDE ADENYLYLTRANSFERASE"/>
    <property type="match status" value="1"/>
</dbReference>
<sequence>MHSATIGGRAIRPALPPISTEGPSAFDLKCTERLMEFMASASPQESEEEQLKRVHVLSSIDTIFKEWVRSVCLSKGLPAEVVNAAGGAVFTSGSYRLGVNERGMDIDTICVAPREVTRHDFFDTLKACLEDHDSVENLSAIESATVPIITFDFDGVNVDLLFASLPLDRVTPDIDINNDAILQGVDVGTEKSLNGPRVTNMIEKLVPNFPSFLALVRCMGYLGGVNCNILAAFICQLYPNAAPSLLLERFFFILRDWKWPTPIMLTPAYDAGYGLECWDPQVGGNRFHVMPILTPAYPSMNSSMSVNTVTLEVMREEMAAAHEKTRAALDRGGEGWEELFAHSDFCVAHAKYLAAEIFVAGVAEHEHEGLLRSWTGYVESRLRKLTDFLAYLPLVRIRLMPKKLPLLTVKDAVRNEGVSYLIGFDVDRSRLKGEMLDLTNKVEAFKSELYFGAGKQGIVNETYTHEQLCFKVVTFGSWKELPDVVLQAVGARQGAKAARKAHVIRRRVRDGYDAAGPPAAAPATGAAAAAALPSGNGEAASNHAAGSLKRKGEDEEAYPAAKAARAHADETDEAPRLLSDAALTTTLSRECMDSLGVGDAEMGVGSETEGEAERAASTNATPPPRGKIKLTLS</sequence>
<dbReference type="Proteomes" id="UP001515480">
    <property type="component" value="Unassembled WGS sequence"/>
</dbReference>
<evidence type="ECO:0000259" key="16">
    <source>
        <dbReference type="Pfam" id="PF20750"/>
    </source>
</evidence>
<dbReference type="Pfam" id="PF20750">
    <property type="entry name" value="PAP_NTPase"/>
    <property type="match status" value="1"/>
</dbReference>
<keyword evidence="4 11" id="KW-0507">mRNA processing</keyword>
<keyword evidence="9 13" id="KW-0460">Magnesium</keyword>
<evidence type="ECO:0000256" key="12">
    <source>
        <dbReference type="PIRSR" id="PIRSR018425-1"/>
    </source>
</evidence>
<evidence type="ECO:0000256" key="14">
    <source>
        <dbReference type="SAM" id="MobiDB-lite"/>
    </source>
</evidence>
<organism evidence="17 18">
    <name type="scientific">Prymnesium parvum</name>
    <name type="common">Toxic golden alga</name>
    <dbReference type="NCBI Taxonomy" id="97485"/>
    <lineage>
        <taxon>Eukaryota</taxon>
        <taxon>Haptista</taxon>
        <taxon>Haptophyta</taxon>
        <taxon>Prymnesiophyceae</taxon>
        <taxon>Prymnesiales</taxon>
        <taxon>Prymnesiaceae</taxon>
        <taxon>Prymnesium</taxon>
    </lineage>
</organism>
<dbReference type="EMBL" id="JBGBPQ010000020">
    <property type="protein sequence ID" value="KAL1504417.1"/>
    <property type="molecule type" value="Genomic_DNA"/>
</dbReference>
<comment type="subcellular location">
    <subcellularLocation>
        <location evidence="2 11">Nucleus</location>
    </subcellularLocation>
</comment>
<feature type="binding site" evidence="13">
    <location>
        <position position="105"/>
    </location>
    <ligand>
        <name>Mg(2+)</name>
        <dbReference type="ChEBI" id="CHEBI:18420"/>
        <label>2</label>
        <note>catalytic</note>
    </ligand>
</feature>
<keyword evidence="18" id="KW-1185">Reference proteome</keyword>
<dbReference type="GO" id="GO:0003723">
    <property type="term" value="F:RNA binding"/>
    <property type="evidence" value="ECO:0007669"/>
    <property type="project" value="UniProtKB-UniRule"/>
</dbReference>
<reference evidence="17 18" key="1">
    <citation type="journal article" date="2024" name="Science">
        <title>Giant polyketide synthase enzymes in the biosynthesis of giant marine polyether toxins.</title>
        <authorList>
            <person name="Fallon T.R."/>
            <person name="Shende V.V."/>
            <person name="Wierzbicki I.H."/>
            <person name="Pendleton A.L."/>
            <person name="Watervoot N.F."/>
            <person name="Auber R.P."/>
            <person name="Gonzalez D.J."/>
            <person name="Wisecaver J.H."/>
            <person name="Moore B.S."/>
        </authorList>
    </citation>
    <scope>NUCLEOTIDE SEQUENCE [LARGE SCALE GENOMIC DNA]</scope>
    <source>
        <strain evidence="17 18">12B1</strain>
    </source>
</reference>
<dbReference type="SUPFAM" id="SSF55003">
    <property type="entry name" value="PAP/Archaeal CCA-adding enzyme, C-terminal domain"/>
    <property type="match status" value="1"/>
</dbReference>
<dbReference type="GO" id="GO:0006397">
    <property type="term" value="P:mRNA processing"/>
    <property type="evidence" value="ECO:0007669"/>
    <property type="project" value="UniProtKB-KW"/>
</dbReference>
<feature type="binding site" evidence="13">
    <location>
        <position position="107"/>
    </location>
    <ligand>
        <name>Mg(2+)</name>
        <dbReference type="ChEBI" id="CHEBI:18420"/>
        <label>1</label>
        <note>catalytic</note>
    </ligand>
</feature>
<feature type="binding site" evidence="13">
    <location>
        <position position="105"/>
    </location>
    <ligand>
        <name>Mg(2+)</name>
        <dbReference type="ChEBI" id="CHEBI:18420"/>
        <label>1</label>
        <note>catalytic</note>
    </ligand>
</feature>
<dbReference type="InterPro" id="IPR043519">
    <property type="entry name" value="NT_sf"/>
</dbReference>
<keyword evidence="7 11" id="KW-0547">Nucleotide-binding</keyword>
<feature type="binding site" evidence="13">
    <location>
        <position position="107"/>
    </location>
    <ligand>
        <name>Mg(2+)</name>
        <dbReference type="ChEBI" id="CHEBI:18420"/>
        <label>2</label>
        <note>catalytic</note>
    </ligand>
</feature>
<evidence type="ECO:0000256" key="1">
    <source>
        <dbReference type="ARBA" id="ARBA00001936"/>
    </source>
</evidence>
<dbReference type="InterPro" id="IPR011068">
    <property type="entry name" value="NuclTrfase_I-like_C"/>
</dbReference>
<keyword evidence="10 11" id="KW-0539">Nucleus</keyword>
<evidence type="ECO:0000256" key="7">
    <source>
        <dbReference type="ARBA" id="ARBA00022741"/>
    </source>
</evidence>
<evidence type="ECO:0000256" key="5">
    <source>
        <dbReference type="ARBA" id="ARBA00022679"/>
    </source>
</evidence>
<evidence type="ECO:0000256" key="4">
    <source>
        <dbReference type="ARBA" id="ARBA00022664"/>
    </source>
</evidence>
<comment type="cofactor">
    <cofactor evidence="1">
        <name>Mn(2+)</name>
        <dbReference type="ChEBI" id="CHEBI:29035"/>
    </cofactor>
</comment>
<evidence type="ECO:0000259" key="15">
    <source>
        <dbReference type="Pfam" id="PF04928"/>
    </source>
</evidence>
<dbReference type="AlphaFoldDB" id="A0AB34IQE3"/>
<evidence type="ECO:0000256" key="10">
    <source>
        <dbReference type="ARBA" id="ARBA00023242"/>
    </source>
</evidence>
<dbReference type="SUPFAM" id="SSF81301">
    <property type="entry name" value="Nucleotidyltransferase"/>
    <property type="match status" value="1"/>
</dbReference>
<dbReference type="GO" id="GO:0046872">
    <property type="term" value="F:metal ion binding"/>
    <property type="evidence" value="ECO:0007669"/>
    <property type="project" value="UniProtKB-KW"/>
</dbReference>
<feature type="binding site" evidence="13">
    <location>
        <position position="159"/>
    </location>
    <ligand>
        <name>Mg(2+)</name>
        <dbReference type="ChEBI" id="CHEBI:18420"/>
        <label>2</label>
        <note>catalytic</note>
    </ligand>
</feature>
<comment type="cofactor">
    <cofactor evidence="13">
        <name>Mg(2+)</name>
        <dbReference type="ChEBI" id="CHEBI:18420"/>
    </cofactor>
    <text evidence="13">Binds 2 magnesium ions. Also active with manganese.</text>
</comment>
<keyword evidence="8 11" id="KW-0067">ATP-binding</keyword>
<dbReference type="InterPro" id="IPR048840">
    <property type="entry name" value="PolA_pol_NTPase"/>
</dbReference>
<evidence type="ECO:0000256" key="8">
    <source>
        <dbReference type="ARBA" id="ARBA00022840"/>
    </source>
</evidence>
<evidence type="ECO:0000313" key="17">
    <source>
        <dbReference type="EMBL" id="KAL1504417.1"/>
    </source>
</evidence>
<comment type="catalytic activity">
    <reaction evidence="11">
        <text>RNA(n) + ATP = RNA(n)-3'-adenine ribonucleotide + diphosphate</text>
        <dbReference type="Rhea" id="RHEA:11332"/>
        <dbReference type="Rhea" id="RHEA-COMP:14527"/>
        <dbReference type="Rhea" id="RHEA-COMP:17347"/>
        <dbReference type="ChEBI" id="CHEBI:30616"/>
        <dbReference type="ChEBI" id="CHEBI:33019"/>
        <dbReference type="ChEBI" id="CHEBI:140395"/>
        <dbReference type="ChEBI" id="CHEBI:173115"/>
        <dbReference type="EC" id="2.7.7.19"/>
    </reaction>
</comment>
<protein>
    <recommendedName>
        <fullName evidence="11">Poly(A) polymerase</fullName>
        <ecNumber evidence="11">2.7.7.19</ecNumber>
    </recommendedName>
</protein>
<dbReference type="PANTHER" id="PTHR10682">
    <property type="entry name" value="POLY A POLYMERASE"/>
    <property type="match status" value="1"/>
</dbReference>
<feature type="region of interest" description="Disordered" evidence="14">
    <location>
        <begin position="597"/>
        <end position="633"/>
    </location>
</feature>
<accession>A0AB34IQE3</accession>
<feature type="region of interest" description="Disordered" evidence="14">
    <location>
        <begin position="534"/>
        <end position="577"/>
    </location>
</feature>
<dbReference type="GO" id="GO:1990817">
    <property type="term" value="F:poly(A) RNA polymerase activity"/>
    <property type="evidence" value="ECO:0007669"/>
    <property type="project" value="UniProtKB-UniRule"/>
</dbReference>
<dbReference type="EC" id="2.7.7.19" evidence="11"/>
<dbReference type="Gene3D" id="3.30.70.590">
    <property type="entry name" value="Poly(A) polymerase predicted RNA binding domain"/>
    <property type="match status" value="1"/>
</dbReference>
<feature type="binding site" evidence="12">
    <location>
        <position position="159"/>
    </location>
    <ligand>
        <name>ATP</name>
        <dbReference type="ChEBI" id="CHEBI:30616"/>
    </ligand>
</feature>
<gene>
    <name evidence="17" type="ORF">AB1Y20_010823</name>
</gene>
<dbReference type="Gene3D" id="1.10.1410.10">
    <property type="match status" value="1"/>
</dbReference>
<evidence type="ECO:0000256" key="2">
    <source>
        <dbReference type="ARBA" id="ARBA00004123"/>
    </source>
</evidence>
<comment type="similarity">
    <text evidence="3 11">Belongs to the poly(A) polymerase family.</text>
</comment>
<comment type="caution">
    <text evidence="17">The sequence shown here is derived from an EMBL/GenBank/DDBJ whole genome shotgun (WGS) entry which is preliminary data.</text>
</comment>
<dbReference type="GO" id="GO:0005524">
    <property type="term" value="F:ATP binding"/>
    <property type="evidence" value="ECO:0007669"/>
    <property type="project" value="UniProtKB-UniRule"/>
</dbReference>
<evidence type="ECO:0000256" key="6">
    <source>
        <dbReference type="ARBA" id="ARBA00022723"/>
    </source>
</evidence>
<evidence type="ECO:0000256" key="13">
    <source>
        <dbReference type="PIRSR" id="PIRSR018425-2"/>
    </source>
</evidence>
<dbReference type="Pfam" id="PF04928">
    <property type="entry name" value="PAP_central"/>
    <property type="match status" value="1"/>
</dbReference>
<feature type="domain" description="Poly(A) polymerase central" evidence="15">
    <location>
        <begin position="218"/>
        <end position="341"/>
    </location>
</feature>
<comment type="function">
    <text evidence="11">Polymerase that creates the 3'-poly(A) tail of mRNA's.</text>
</comment>